<sequence length="115" mass="12862">MTISMITHIATLDQPTSLSHTRTHELKIWPACFEATLSGAKTFDVRENDRNYQVGDAVQLCEYEPESETYSGRSTARWISYVLQGGAFGLQAGWCILGLTELRPLPPGVSDTRLW</sequence>
<dbReference type="Proteomes" id="UP000605392">
    <property type="component" value="Unassembled WGS sequence"/>
</dbReference>
<reference evidence="1 2" key="1">
    <citation type="journal article" date="2019" name="Int. J. Syst. Evol. Microbiol.">
        <title>The Global Catalogue of Microorganisms (GCM) 10K type strain sequencing project: providing services to taxonomists for standard genome sequencing and annotation.</title>
        <authorList>
            <consortium name="The Broad Institute Genomics Platform"/>
            <consortium name="The Broad Institute Genome Sequencing Center for Infectious Disease"/>
            <person name="Wu L."/>
            <person name="Ma J."/>
        </authorList>
    </citation>
    <scope>NUCLEOTIDE SEQUENCE [LARGE SCALE GENOMIC DNA]</scope>
    <source>
        <strain evidence="1 2">CGMCC 1.12720</strain>
    </source>
</reference>
<proteinExistence type="predicted"/>
<dbReference type="EMBL" id="BMFN01000003">
    <property type="protein sequence ID" value="GGF75842.1"/>
    <property type="molecule type" value="Genomic_DNA"/>
</dbReference>
<comment type="caution">
    <text evidence="1">The sequence shown here is derived from an EMBL/GenBank/DDBJ whole genome shotgun (WGS) entry which is preliminary data.</text>
</comment>
<protein>
    <submittedName>
        <fullName evidence="1">Uncharacterized protein</fullName>
    </submittedName>
</protein>
<evidence type="ECO:0000313" key="1">
    <source>
        <dbReference type="EMBL" id="GGF75842.1"/>
    </source>
</evidence>
<accession>A0ACB5PVF3</accession>
<organism evidence="1 2">
    <name type="scientific">Hymenobacter qilianensis</name>
    <dbReference type="NCBI Taxonomy" id="1385715"/>
    <lineage>
        <taxon>Bacteria</taxon>
        <taxon>Pseudomonadati</taxon>
        <taxon>Bacteroidota</taxon>
        <taxon>Cytophagia</taxon>
        <taxon>Cytophagales</taxon>
        <taxon>Hymenobacteraceae</taxon>
        <taxon>Hymenobacter</taxon>
    </lineage>
</organism>
<name>A0ACB5PVF3_9BACT</name>
<keyword evidence="2" id="KW-1185">Reference proteome</keyword>
<gene>
    <name evidence="1" type="ORF">GCM10011375_33570</name>
</gene>
<evidence type="ECO:0000313" key="2">
    <source>
        <dbReference type="Proteomes" id="UP000605392"/>
    </source>
</evidence>